<keyword evidence="4 6" id="KW-1133">Transmembrane helix</keyword>
<dbReference type="GO" id="GO:0016020">
    <property type="term" value="C:membrane"/>
    <property type="evidence" value="ECO:0007669"/>
    <property type="project" value="UniProtKB-SubCell"/>
</dbReference>
<dbReference type="Pfam" id="PF09335">
    <property type="entry name" value="VTT_dom"/>
    <property type="match status" value="1"/>
</dbReference>
<evidence type="ECO:0000256" key="1">
    <source>
        <dbReference type="ARBA" id="ARBA00004141"/>
    </source>
</evidence>
<evidence type="ECO:0000313" key="8">
    <source>
        <dbReference type="EMBL" id="KAG1314967.1"/>
    </source>
</evidence>
<accession>A0A9P6XJ83</accession>
<reference evidence="8" key="1">
    <citation type="journal article" date="2020" name="Microb. Genom.">
        <title>Genetic diversity of clinical and environmental Mucorales isolates obtained from an investigation of mucormycosis cases among solid organ transplant recipients.</title>
        <authorList>
            <person name="Nguyen M.H."/>
            <person name="Kaul D."/>
            <person name="Muto C."/>
            <person name="Cheng S.J."/>
            <person name="Richter R.A."/>
            <person name="Bruno V.M."/>
            <person name="Liu G."/>
            <person name="Beyhan S."/>
            <person name="Sundermann A.J."/>
            <person name="Mounaud S."/>
            <person name="Pasculle A.W."/>
            <person name="Nierman W.C."/>
            <person name="Driscoll E."/>
            <person name="Cumbie R."/>
            <person name="Clancy C.J."/>
            <person name="Dupont C.L."/>
        </authorList>
    </citation>
    <scope>NUCLEOTIDE SEQUENCE</scope>
    <source>
        <strain evidence="8">GL11</strain>
    </source>
</reference>
<dbReference type="PANTHER" id="PTHR43220">
    <property type="match status" value="1"/>
</dbReference>
<evidence type="ECO:0000256" key="3">
    <source>
        <dbReference type="ARBA" id="ARBA00022729"/>
    </source>
</evidence>
<dbReference type="InterPro" id="IPR032816">
    <property type="entry name" value="VTT_dom"/>
</dbReference>
<gene>
    <name evidence="8" type="ORF">G6F64_001045</name>
</gene>
<feature type="transmembrane region" description="Helical" evidence="6">
    <location>
        <begin position="257"/>
        <end position="279"/>
    </location>
</feature>
<dbReference type="EMBL" id="JAANQT010000074">
    <property type="protein sequence ID" value="KAG1314967.1"/>
    <property type="molecule type" value="Genomic_DNA"/>
</dbReference>
<dbReference type="Proteomes" id="UP000716291">
    <property type="component" value="Unassembled WGS sequence"/>
</dbReference>
<evidence type="ECO:0000259" key="7">
    <source>
        <dbReference type="Pfam" id="PF09335"/>
    </source>
</evidence>
<evidence type="ECO:0000256" key="5">
    <source>
        <dbReference type="ARBA" id="ARBA00023136"/>
    </source>
</evidence>
<evidence type="ECO:0000256" key="2">
    <source>
        <dbReference type="ARBA" id="ARBA00022692"/>
    </source>
</evidence>
<feature type="transmembrane region" description="Helical" evidence="6">
    <location>
        <begin position="103"/>
        <end position="120"/>
    </location>
</feature>
<feature type="transmembrane region" description="Helical" evidence="6">
    <location>
        <begin position="194"/>
        <end position="212"/>
    </location>
</feature>
<name>A0A9P6XJ83_RHIOR</name>
<sequence>MNRYNKNGYSIEEDNSSAILDFSDTEQQPMLNEQDEAIYHDPSCRPTWKQLLPRLALFILIGLLSLAFSLSLAHYVLDIGLPRTLEDVQETATKLDELINTSWTGYQSVTIVFAVLYLWQQAFSIPGSVLLNLLAGYLYGIVIGTLWTSLLTAGGATIAYGLSILVGEPLIHVPWIHRRAQPLLRQLETEKGSLFWWLLFLRLFPFSPYWFINLISPLLGIPVSPFFWSTFFGVIPYNFVCAQAGDVLGDLTSTSDILSVSLVLKLLVVSLFSLVPVIWGKKIQRWAKRTLGVASEDVEKPNDVELDGRALE</sequence>
<dbReference type="InterPro" id="IPR045014">
    <property type="entry name" value="TM41A/B"/>
</dbReference>
<protein>
    <recommendedName>
        <fullName evidence="7">VTT domain-containing protein</fullName>
    </recommendedName>
</protein>
<comment type="subcellular location">
    <subcellularLocation>
        <location evidence="1">Membrane</location>
        <topology evidence="1">Multi-pass membrane protein</topology>
    </subcellularLocation>
</comment>
<dbReference type="AlphaFoldDB" id="A0A9P6XJ83"/>
<feature type="domain" description="VTT" evidence="7">
    <location>
        <begin position="125"/>
        <end position="246"/>
    </location>
</feature>
<keyword evidence="3" id="KW-0732">Signal</keyword>
<comment type="caution">
    <text evidence="8">The sequence shown here is derived from an EMBL/GenBank/DDBJ whole genome shotgun (WGS) entry which is preliminary data.</text>
</comment>
<evidence type="ECO:0000313" key="9">
    <source>
        <dbReference type="Proteomes" id="UP000716291"/>
    </source>
</evidence>
<evidence type="ECO:0000256" key="4">
    <source>
        <dbReference type="ARBA" id="ARBA00022989"/>
    </source>
</evidence>
<proteinExistence type="predicted"/>
<evidence type="ECO:0000256" key="6">
    <source>
        <dbReference type="SAM" id="Phobius"/>
    </source>
</evidence>
<keyword evidence="2 6" id="KW-0812">Transmembrane</keyword>
<keyword evidence="9" id="KW-1185">Reference proteome</keyword>
<organism evidence="8 9">
    <name type="scientific">Rhizopus oryzae</name>
    <name type="common">Mucormycosis agent</name>
    <name type="synonym">Rhizopus arrhizus var. delemar</name>
    <dbReference type="NCBI Taxonomy" id="64495"/>
    <lineage>
        <taxon>Eukaryota</taxon>
        <taxon>Fungi</taxon>
        <taxon>Fungi incertae sedis</taxon>
        <taxon>Mucoromycota</taxon>
        <taxon>Mucoromycotina</taxon>
        <taxon>Mucoromycetes</taxon>
        <taxon>Mucorales</taxon>
        <taxon>Mucorineae</taxon>
        <taxon>Rhizopodaceae</taxon>
        <taxon>Rhizopus</taxon>
    </lineage>
</organism>
<keyword evidence="5 6" id="KW-0472">Membrane</keyword>
<dbReference type="PANTHER" id="PTHR43220:SF21">
    <property type="entry name" value="TRANSMEMBRANE PROTEIN 41A"/>
    <property type="match status" value="1"/>
</dbReference>
<feature type="transmembrane region" description="Helical" evidence="6">
    <location>
        <begin position="55"/>
        <end position="77"/>
    </location>
</feature>